<dbReference type="KEGG" id="rei:IE4771_PE00679"/>
<organism evidence="13 14">
    <name type="scientific">Rhizobium etli bv. mimosae str. IE4771</name>
    <dbReference type="NCBI Taxonomy" id="1432050"/>
    <lineage>
        <taxon>Bacteria</taxon>
        <taxon>Pseudomonadati</taxon>
        <taxon>Pseudomonadota</taxon>
        <taxon>Alphaproteobacteria</taxon>
        <taxon>Hyphomicrobiales</taxon>
        <taxon>Rhizobiaceae</taxon>
        <taxon>Rhizobium/Agrobacterium group</taxon>
        <taxon>Rhizobium</taxon>
    </lineage>
</organism>
<evidence type="ECO:0000256" key="7">
    <source>
        <dbReference type="ARBA" id="ARBA00022741"/>
    </source>
</evidence>
<dbReference type="AlphaFoldDB" id="A0A060IDU1"/>
<keyword evidence="4" id="KW-1003">Cell membrane</keyword>
<dbReference type="OrthoDB" id="9815202at2"/>
<evidence type="ECO:0000256" key="4">
    <source>
        <dbReference type="ARBA" id="ARBA00022475"/>
    </source>
</evidence>
<dbReference type="GO" id="GO:0005886">
    <property type="term" value="C:plasma membrane"/>
    <property type="evidence" value="ECO:0007669"/>
    <property type="project" value="UniProtKB-SubCell"/>
</dbReference>
<dbReference type="InterPro" id="IPR005467">
    <property type="entry name" value="His_kinase_dom"/>
</dbReference>
<keyword evidence="13" id="KW-0614">Plasmid</keyword>
<evidence type="ECO:0000256" key="5">
    <source>
        <dbReference type="ARBA" id="ARBA00022553"/>
    </source>
</evidence>
<proteinExistence type="predicted"/>
<evidence type="ECO:0000259" key="11">
    <source>
        <dbReference type="PROSITE" id="PS50109"/>
    </source>
</evidence>
<evidence type="ECO:0000313" key="14">
    <source>
        <dbReference type="Proteomes" id="UP000027180"/>
    </source>
</evidence>
<dbReference type="SUPFAM" id="SSF47384">
    <property type="entry name" value="Homodimeric domain of signal transducing histidine kinase"/>
    <property type="match status" value="1"/>
</dbReference>
<dbReference type="PANTHER" id="PTHR44936">
    <property type="entry name" value="SENSOR PROTEIN CREC"/>
    <property type="match status" value="1"/>
</dbReference>
<dbReference type="EC" id="2.7.13.3" evidence="3"/>
<accession>A0A060IDU1</accession>
<dbReference type="GO" id="GO:0005524">
    <property type="term" value="F:ATP binding"/>
    <property type="evidence" value="ECO:0007669"/>
    <property type="project" value="UniProtKB-KW"/>
</dbReference>
<evidence type="ECO:0000313" key="13">
    <source>
        <dbReference type="EMBL" id="AIC31902.1"/>
    </source>
</evidence>
<protein>
    <recommendedName>
        <fullName evidence="3">histidine kinase</fullName>
        <ecNumber evidence="3">2.7.13.3</ecNumber>
    </recommendedName>
</protein>
<comment type="subcellular location">
    <subcellularLocation>
        <location evidence="2">Cell membrane</location>
        <topology evidence="2">Multi-pass membrane protein</topology>
    </subcellularLocation>
</comment>
<dbReference type="PRINTS" id="PR00344">
    <property type="entry name" value="BCTRLSENSOR"/>
</dbReference>
<dbReference type="InterPro" id="IPR003660">
    <property type="entry name" value="HAMP_dom"/>
</dbReference>
<dbReference type="Gene3D" id="1.10.287.130">
    <property type="match status" value="1"/>
</dbReference>
<keyword evidence="10" id="KW-0812">Transmembrane</keyword>
<keyword evidence="10" id="KW-1133">Transmembrane helix</keyword>
<dbReference type="CDD" id="cd00082">
    <property type="entry name" value="HisKA"/>
    <property type="match status" value="1"/>
</dbReference>
<dbReference type="Proteomes" id="UP000027180">
    <property type="component" value="Plasmid pRetIE4771e"/>
</dbReference>
<dbReference type="InterPro" id="IPR003594">
    <property type="entry name" value="HATPase_dom"/>
</dbReference>
<dbReference type="RefSeq" id="WP_040143206.1">
    <property type="nucleotide sequence ID" value="NZ_CP006991.1"/>
</dbReference>
<keyword evidence="7" id="KW-0547">Nucleotide-binding</keyword>
<dbReference type="SUPFAM" id="SSF55874">
    <property type="entry name" value="ATPase domain of HSP90 chaperone/DNA topoisomerase II/histidine kinase"/>
    <property type="match status" value="1"/>
</dbReference>
<dbReference type="PROSITE" id="PS50885">
    <property type="entry name" value="HAMP"/>
    <property type="match status" value="1"/>
</dbReference>
<feature type="transmembrane region" description="Helical" evidence="10">
    <location>
        <begin position="51"/>
        <end position="69"/>
    </location>
</feature>
<comment type="catalytic activity">
    <reaction evidence="1">
        <text>ATP + protein L-histidine = ADP + protein N-phospho-L-histidine.</text>
        <dbReference type="EC" id="2.7.13.3"/>
    </reaction>
</comment>
<dbReference type="GO" id="GO:0000155">
    <property type="term" value="F:phosphorelay sensor kinase activity"/>
    <property type="evidence" value="ECO:0007669"/>
    <property type="project" value="InterPro"/>
</dbReference>
<keyword evidence="10" id="KW-0472">Membrane</keyword>
<dbReference type="InterPro" id="IPR036890">
    <property type="entry name" value="HATPase_C_sf"/>
</dbReference>
<dbReference type="SMART" id="SM00388">
    <property type="entry name" value="HisKA"/>
    <property type="match status" value="1"/>
</dbReference>
<evidence type="ECO:0000256" key="8">
    <source>
        <dbReference type="ARBA" id="ARBA00022777"/>
    </source>
</evidence>
<sequence>MPALKVAVKWRPGLALIVYAVLLAVMALPILIVVWFRALEASSNRMAPAEIGALAIVAILTLAIAYVLTRTITGPIDALIARTEEIARGGKAAIRPLDSYGTREIAVLSQSFLDLAGKLVDRTDYVRSFAAHVSHELKSPLTAIRGAAELLRDDDAEKPMTKAQRLHFLDNIVADAVRLDALLQRLRELAQAETPVSEGRSSVASIITSLRARFPALDVSAVGDAETSIALPHEAAVIVFANLAENALQHGATLLEFVISADDRKVVFLVRDDGSGISEANRERIFQPFFSTRREQGGTGLGLGIIRAMLSSHGGTIYLRPTVGAGAEFEITLPVPSPRS</sequence>
<feature type="transmembrane region" description="Helical" evidence="10">
    <location>
        <begin position="16"/>
        <end position="39"/>
    </location>
</feature>
<geneLocation type="plasmid" evidence="13 14">
    <name>pRetIE4771e</name>
</geneLocation>
<evidence type="ECO:0000259" key="12">
    <source>
        <dbReference type="PROSITE" id="PS50885"/>
    </source>
</evidence>
<feature type="domain" description="HAMP" evidence="12">
    <location>
        <begin position="70"/>
        <end position="124"/>
    </location>
</feature>
<evidence type="ECO:0000256" key="2">
    <source>
        <dbReference type="ARBA" id="ARBA00004651"/>
    </source>
</evidence>
<dbReference type="PANTHER" id="PTHR44936:SF10">
    <property type="entry name" value="SENSOR PROTEIN RSTB"/>
    <property type="match status" value="1"/>
</dbReference>
<dbReference type="Pfam" id="PF00512">
    <property type="entry name" value="HisKA"/>
    <property type="match status" value="1"/>
</dbReference>
<dbReference type="Pfam" id="PF02518">
    <property type="entry name" value="HATPase_c"/>
    <property type="match status" value="1"/>
</dbReference>
<evidence type="ECO:0000256" key="6">
    <source>
        <dbReference type="ARBA" id="ARBA00022679"/>
    </source>
</evidence>
<dbReference type="InterPro" id="IPR036097">
    <property type="entry name" value="HisK_dim/P_sf"/>
</dbReference>
<dbReference type="PROSITE" id="PS50109">
    <property type="entry name" value="HIS_KIN"/>
    <property type="match status" value="1"/>
</dbReference>
<reference evidence="13 14" key="1">
    <citation type="submission" date="2013-12" db="EMBL/GenBank/DDBJ databases">
        <title>Complete genome sequence of Rhizobium etli bv. mimosae IE4771.</title>
        <authorList>
            <person name="Bustos P."/>
            <person name="Santamaria R.I."/>
            <person name="Lozano L."/>
            <person name="Ormeno-Orrillo E."/>
            <person name="Rogel M.A."/>
            <person name="Romero D."/>
            <person name="Cevallos M.A."/>
            <person name="Martinez-Romero E."/>
            <person name="Gonzalez V."/>
        </authorList>
    </citation>
    <scope>NUCLEOTIDE SEQUENCE [LARGE SCALE GENOMIC DNA]</scope>
    <source>
        <strain evidence="13 14">IE4771</strain>
        <plasmid evidence="14">Plasmid pRetIE4771e</plasmid>
    </source>
</reference>
<dbReference type="InterPro" id="IPR003661">
    <property type="entry name" value="HisK_dim/P_dom"/>
</dbReference>
<keyword evidence="9" id="KW-0067">ATP-binding</keyword>
<dbReference type="SMART" id="SM00387">
    <property type="entry name" value="HATPase_c"/>
    <property type="match status" value="1"/>
</dbReference>
<dbReference type="InterPro" id="IPR050980">
    <property type="entry name" value="2C_sensor_his_kinase"/>
</dbReference>
<feature type="domain" description="Histidine kinase" evidence="11">
    <location>
        <begin position="132"/>
        <end position="337"/>
    </location>
</feature>
<keyword evidence="5" id="KW-0597">Phosphoprotein</keyword>
<dbReference type="EMBL" id="CP006991">
    <property type="protein sequence ID" value="AIC31902.1"/>
    <property type="molecule type" value="Genomic_DNA"/>
</dbReference>
<dbReference type="Gene3D" id="3.30.565.10">
    <property type="entry name" value="Histidine kinase-like ATPase, C-terminal domain"/>
    <property type="match status" value="1"/>
</dbReference>
<evidence type="ECO:0000256" key="10">
    <source>
        <dbReference type="SAM" id="Phobius"/>
    </source>
</evidence>
<gene>
    <name evidence="13" type="ORF">IE4771_PE00679</name>
</gene>
<evidence type="ECO:0000256" key="9">
    <source>
        <dbReference type="ARBA" id="ARBA00022840"/>
    </source>
</evidence>
<dbReference type="HOGENOM" id="CLU_816056_0_0_5"/>
<keyword evidence="6 13" id="KW-0808">Transferase</keyword>
<dbReference type="CDD" id="cd00075">
    <property type="entry name" value="HATPase"/>
    <property type="match status" value="1"/>
</dbReference>
<evidence type="ECO:0000256" key="3">
    <source>
        <dbReference type="ARBA" id="ARBA00012438"/>
    </source>
</evidence>
<name>A0A060IDU1_RHIET</name>
<evidence type="ECO:0000256" key="1">
    <source>
        <dbReference type="ARBA" id="ARBA00000085"/>
    </source>
</evidence>
<dbReference type="InterPro" id="IPR004358">
    <property type="entry name" value="Sig_transdc_His_kin-like_C"/>
</dbReference>
<dbReference type="Gene3D" id="6.10.340.10">
    <property type="match status" value="1"/>
</dbReference>
<keyword evidence="8 13" id="KW-0418">Kinase</keyword>